<keyword evidence="4" id="KW-1185">Reference proteome</keyword>
<evidence type="ECO:0000256" key="1">
    <source>
        <dbReference type="SAM" id="MobiDB-lite"/>
    </source>
</evidence>
<evidence type="ECO:0000313" key="4">
    <source>
        <dbReference type="Proteomes" id="UP000309138"/>
    </source>
</evidence>
<feature type="compositionally biased region" description="Basic and acidic residues" evidence="1">
    <location>
        <begin position="38"/>
        <end position="50"/>
    </location>
</feature>
<dbReference type="AlphaFoldDB" id="A0A4U1L1J9"/>
<dbReference type="PANTHER" id="PTHR36836">
    <property type="entry name" value="COLANIC ACID BIOSYNTHESIS PROTEIN WCAK"/>
    <property type="match status" value="1"/>
</dbReference>
<reference evidence="3 4" key="1">
    <citation type="submission" date="2019-04" db="EMBL/GenBank/DDBJ databases">
        <authorList>
            <person name="Yang Y."/>
            <person name="Wei D."/>
        </authorList>
    </citation>
    <scope>NUCLEOTIDE SEQUENCE [LARGE SCALE GENOMIC DNA]</scope>
    <source>
        <strain evidence="3 4">L-1-4w-11</strain>
    </source>
</reference>
<accession>A0A4U1L1J9</accession>
<comment type="caution">
    <text evidence="3">The sequence shown here is derived from an EMBL/GenBank/DDBJ whole genome shotgun (WGS) entry which is preliminary data.</text>
</comment>
<sequence length="466" mass="50300">MAAGSARHDACGAAGAAGAGQARAMTFDFEGQGGSEPQLERFPDMGERETSGQATGGREIVLVTRMTTGNQGNQALSIALRDFLAESFPDVPLRLIERAPSYMRQLSAAKLGRRRDPVAAFERAAQRLVARRDASVPPPPIGDNRVCYDKAMAGIVRFEGLRSRLQLRQWMRRLGVYRRAIDERLALFAAAGRVIVNPAGEFNPVAADIALAYLLDIRCAQLLNPAVYAINLSFEVEDPVVQAISVHVFDRCRAVAVREEASVAHYAAAGGTRTPVMVPDASTLHRPKAKLPAIAQKAGLILNYLQIANNNLVDEVTDFIAAFGREHPGFVLTSNEWATDIPLWKARCEALIPATSPEGTSYERYMEELAGYDLIVSSRLHTCALAIVAGTPVVPIEIGTFKITEFFANLGLADGVVRIGDAGWAERTLARARTVEADPATVAREQAAAMLAAGDGVRRQLRAILT</sequence>
<dbReference type="PANTHER" id="PTHR36836:SF1">
    <property type="entry name" value="COLANIC ACID BIOSYNTHESIS PROTEIN WCAK"/>
    <property type="match status" value="1"/>
</dbReference>
<evidence type="ECO:0000259" key="2">
    <source>
        <dbReference type="Pfam" id="PF04230"/>
    </source>
</evidence>
<keyword evidence="3" id="KW-0808">Transferase</keyword>
<gene>
    <name evidence="3" type="ORF">FBR43_03950</name>
</gene>
<dbReference type="Pfam" id="PF04230">
    <property type="entry name" value="PS_pyruv_trans"/>
    <property type="match status" value="1"/>
</dbReference>
<dbReference type="OrthoDB" id="1814359at2"/>
<feature type="region of interest" description="Disordered" evidence="1">
    <location>
        <begin position="29"/>
        <end position="56"/>
    </location>
</feature>
<dbReference type="Proteomes" id="UP000309138">
    <property type="component" value="Unassembled WGS sequence"/>
</dbReference>
<proteinExistence type="predicted"/>
<evidence type="ECO:0000313" key="3">
    <source>
        <dbReference type="EMBL" id="TKD50003.1"/>
    </source>
</evidence>
<dbReference type="InterPro" id="IPR007345">
    <property type="entry name" value="Polysacch_pyruvyl_Trfase"/>
</dbReference>
<organism evidence="3 4">
    <name type="scientific">Sphingomonas baiyangensis</name>
    <dbReference type="NCBI Taxonomy" id="2572576"/>
    <lineage>
        <taxon>Bacteria</taxon>
        <taxon>Pseudomonadati</taxon>
        <taxon>Pseudomonadota</taxon>
        <taxon>Alphaproteobacteria</taxon>
        <taxon>Sphingomonadales</taxon>
        <taxon>Sphingomonadaceae</taxon>
        <taxon>Sphingomonas</taxon>
    </lineage>
</organism>
<protein>
    <submittedName>
        <fullName evidence="3">Polysaccharide pyruvyl transferase family protein</fullName>
    </submittedName>
</protein>
<name>A0A4U1L1J9_9SPHN</name>
<dbReference type="GO" id="GO:0016740">
    <property type="term" value="F:transferase activity"/>
    <property type="evidence" value="ECO:0007669"/>
    <property type="project" value="UniProtKB-KW"/>
</dbReference>
<dbReference type="EMBL" id="SWKR01000002">
    <property type="protein sequence ID" value="TKD50003.1"/>
    <property type="molecule type" value="Genomic_DNA"/>
</dbReference>
<feature type="domain" description="Polysaccharide pyruvyl transferase" evidence="2">
    <location>
        <begin position="72"/>
        <end position="397"/>
    </location>
</feature>